<protein>
    <submittedName>
        <fullName evidence="1">Uncharacterized protein</fullName>
    </submittedName>
</protein>
<keyword evidence="1" id="KW-0614">Plasmid</keyword>
<dbReference type="Proteomes" id="UP000001520">
    <property type="component" value="Plasmid megaplasmid pDF308"/>
</dbReference>
<geneLocation type="plasmid" evidence="1 2">
    <name>megaplasmid pDF308</name>
</geneLocation>
<gene>
    <name evidence="1" type="ordered locus">DEFDS_P093</name>
</gene>
<keyword evidence="2" id="KW-1185">Reference proteome</keyword>
<accession>D3PES4</accession>
<dbReference type="HOGENOM" id="CLU_1105713_0_0_0"/>
<evidence type="ECO:0000313" key="1">
    <source>
        <dbReference type="EMBL" id="BAI81716.1"/>
    </source>
</evidence>
<sequence>MDFSTNIKIIKDYDIIFLLHMPKDYLNILYNLTTKPFIEESLFKITNDNNKLFKLISYNMFSKLANRTVIGLLEPIVKYKVLLYGLLVELFSLKLDYKESTLNMEKILIYKTLNYFLYRLKQEKQEKIQYQLLNFLDVRFNDRNVNLNQIVQNNSDILDSFIVLVTNTIMKKFFCKGMFIKPFFRYSYKQYIQLNNLSDIFMYYYDDLFNKYITYRYEHAILFGSIWFIIYLRRLSNYYTKSNISSDVNYI</sequence>
<name>D3PES4_DEFDS</name>
<dbReference type="RefSeq" id="WP_013008949.1">
    <property type="nucleotide sequence ID" value="NC_013940.1"/>
</dbReference>
<proteinExistence type="predicted"/>
<dbReference type="EMBL" id="AP011530">
    <property type="protein sequence ID" value="BAI81716.1"/>
    <property type="molecule type" value="Genomic_DNA"/>
</dbReference>
<dbReference type="KEGG" id="ddf:DEFDS_P093"/>
<reference evidence="1 2" key="1">
    <citation type="journal article" date="2010" name="DNA Res.">
        <title>Bacterial lifestyle in a deep-sea hydrothermal vent chimney revealed by the genome sequence of the thermophilic bacterium Deferribacter desulfuricans SSM1.</title>
        <authorList>
            <person name="Takaki Y."/>
            <person name="Shimamura S."/>
            <person name="Nakagawa S."/>
            <person name="Fukuhara Y."/>
            <person name="Horikawa H."/>
            <person name="Ankai A."/>
            <person name="Harada T."/>
            <person name="Hosoyama A."/>
            <person name="Oguchi A."/>
            <person name="Fukui S."/>
            <person name="Fujita N."/>
            <person name="Takami H."/>
            <person name="Takai K."/>
        </authorList>
    </citation>
    <scope>NUCLEOTIDE SEQUENCE [LARGE SCALE GENOMIC DNA]</scope>
    <source>
        <strain evidence="2">DSM 14783 / JCM 11476 / NBRC 101012 / SSM1</strain>
        <plasmid evidence="2">Plasmid megaplasmid pDF308</plasmid>
    </source>
</reference>
<dbReference type="AlphaFoldDB" id="D3PES4"/>
<evidence type="ECO:0000313" key="2">
    <source>
        <dbReference type="Proteomes" id="UP000001520"/>
    </source>
</evidence>
<organism evidence="1 2">
    <name type="scientific">Deferribacter desulfuricans (strain DSM 14783 / JCM 11476 / NBRC 101012 / SSM1)</name>
    <dbReference type="NCBI Taxonomy" id="639282"/>
    <lineage>
        <taxon>Bacteria</taxon>
        <taxon>Pseudomonadati</taxon>
        <taxon>Deferribacterota</taxon>
        <taxon>Deferribacteres</taxon>
        <taxon>Deferribacterales</taxon>
        <taxon>Deferribacteraceae</taxon>
        <taxon>Deferribacter</taxon>
    </lineage>
</organism>